<sequence>MVTTDRRGFLAGLSASALGLGGGCVSAPASESNSHPVSEPVTEWPSFRGDRYNTGFARDVSPTSANPSIEWTYDADGPFWGSPIVADGSVFVGSADGTLYAMDAATGDERWTVETDHRIEGTPAYDDGTVYVGSYDMRVYAVDAASGEERWSRDLGGLIRASPTVVDGTVLIGVGCHNLACARFAEAVDATENGWIYALDAATGETDWRYAVGNEVVSTPAADDETVYVGASDDALYALDIESGDVDWTYEADDMIWSSPTLAFGTIYFGDWSGIVHAVDAASGDERWTADPFARYISGSVAVDEEGVYVGDTPYNTLDDPSTHYGELFKFDRRTGDELWSFETDALEVGSSPVVTDDRIYFGTHGQTEREGLGVYGLTTDGDEEWFIEVGGRGVGSSPALVDGILYFSGTNGRMYAVE</sequence>
<dbReference type="InterPro" id="IPR015943">
    <property type="entry name" value="WD40/YVTN_repeat-like_dom_sf"/>
</dbReference>
<evidence type="ECO:0000313" key="3">
    <source>
        <dbReference type="Proteomes" id="UP001596333"/>
    </source>
</evidence>
<dbReference type="SMART" id="SM00564">
    <property type="entry name" value="PQQ"/>
    <property type="match status" value="7"/>
</dbReference>
<name>A0ABD5UHC3_9EURY</name>
<dbReference type="Gene3D" id="2.40.10.480">
    <property type="match status" value="1"/>
</dbReference>
<organism evidence="2 3">
    <name type="scientific">Halorubrum trueperi</name>
    <dbReference type="NCBI Taxonomy" id="2004704"/>
    <lineage>
        <taxon>Archaea</taxon>
        <taxon>Methanobacteriati</taxon>
        <taxon>Methanobacteriota</taxon>
        <taxon>Stenosarchaea group</taxon>
        <taxon>Halobacteria</taxon>
        <taxon>Halobacteriales</taxon>
        <taxon>Haloferacaceae</taxon>
        <taxon>Halorubrum</taxon>
    </lineage>
</organism>
<evidence type="ECO:0000313" key="2">
    <source>
        <dbReference type="EMBL" id="MFC6888854.1"/>
    </source>
</evidence>
<dbReference type="InterPro" id="IPR011047">
    <property type="entry name" value="Quinoprotein_ADH-like_sf"/>
</dbReference>
<proteinExistence type="predicted"/>
<reference evidence="2 3" key="1">
    <citation type="journal article" date="2019" name="Int. J. Syst. Evol. Microbiol.">
        <title>The Global Catalogue of Microorganisms (GCM) 10K type strain sequencing project: providing services to taxonomists for standard genome sequencing and annotation.</title>
        <authorList>
            <consortium name="The Broad Institute Genomics Platform"/>
            <consortium name="The Broad Institute Genome Sequencing Center for Infectious Disease"/>
            <person name="Wu L."/>
            <person name="Ma J."/>
        </authorList>
    </citation>
    <scope>NUCLEOTIDE SEQUENCE [LARGE SCALE GENOMIC DNA]</scope>
    <source>
        <strain evidence="2 3">Y73</strain>
    </source>
</reference>
<dbReference type="RefSeq" id="WP_379766569.1">
    <property type="nucleotide sequence ID" value="NZ_JBHSXI010000008.1"/>
</dbReference>
<evidence type="ECO:0000259" key="1">
    <source>
        <dbReference type="Pfam" id="PF13360"/>
    </source>
</evidence>
<dbReference type="PANTHER" id="PTHR34512:SF30">
    <property type="entry name" value="OUTER MEMBRANE PROTEIN ASSEMBLY FACTOR BAMB"/>
    <property type="match status" value="1"/>
</dbReference>
<keyword evidence="3" id="KW-1185">Reference proteome</keyword>
<feature type="domain" description="Pyrrolo-quinoline quinone repeat" evidence="1">
    <location>
        <begin position="190"/>
        <end position="290"/>
    </location>
</feature>
<dbReference type="SUPFAM" id="SSF50998">
    <property type="entry name" value="Quinoprotein alcohol dehydrogenase-like"/>
    <property type="match status" value="2"/>
</dbReference>
<gene>
    <name evidence="2" type="ORF">ACFQEY_07510</name>
</gene>
<dbReference type="EMBL" id="JBHSXI010000008">
    <property type="protein sequence ID" value="MFC6888854.1"/>
    <property type="molecule type" value="Genomic_DNA"/>
</dbReference>
<feature type="domain" description="Pyrrolo-quinoline quinone repeat" evidence="1">
    <location>
        <begin position="68"/>
        <end position="116"/>
    </location>
</feature>
<dbReference type="PROSITE" id="PS51318">
    <property type="entry name" value="TAT"/>
    <property type="match status" value="1"/>
</dbReference>
<dbReference type="InterPro" id="IPR006311">
    <property type="entry name" value="TAT_signal"/>
</dbReference>
<dbReference type="PROSITE" id="PS51257">
    <property type="entry name" value="PROKAR_LIPOPROTEIN"/>
    <property type="match status" value="1"/>
</dbReference>
<feature type="domain" description="Pyrrolo-quinoline quinone repeat" evidence="1">
    <location>
        <begin position="119"/>
        <end position="171"/>
    </location>
</feature>
<dbReference type="InterPro" id="IPR018391">
    <property type="entry name" value="PQQ_b-propeller_rpt"/>
</dbReference>
<dbReference type="InterPro" id="IPR002372">
    <property type="entry name" value="PQQ_rpt_dom"/>
</dbReference>
<comment type="caution">
    <text evidence="2">The sequence shown here is derived from an EMBL/GenBank/DDBJ whole genome shotgun (WGS) entry which is preliminary data.</text>
</comment>
<dbReference type="Pfam" id="PF13360">
    <property type="entry name" value="PQQ_2"/>
    <property type="match status" value="3"/>
</dbReference>
<dbReference type="Proteomes" id="UP001596333">
    <property type="component" value="Unassembled WGS sequence"/>
</dbReference>
<protein>
    <submittedName>
        <fullName evidence="2">PQQ-binding-like beta-propeller repeat protein</fullName>
    </submittedName>
</protein>
<dbReference type="AlphaFoldDB" id="A0ABD5UHC3"/>
<accession>A0ABD5UHC3</accession>
<dbReference type="PANTHER" id="PTHR34512">
    <property type="entry name" value="CELL SURFACE PROTEIN"/>
    <property type="match status" value="1"/>
</dbReference>
<dbReference type="Gene3D" id="2.130.10.10">
    <property type="entry name" value="YVTN repeat-like/Quinoprotein amine dehydrogenase"/>
    <property type="match status" value="2"/>
</dbReference>